<dbReference type="Pfam" id="PF12802">
    <property type="entry name" value="MarR_2"/>
    <property type="match status" value="1"/>
</dbReference>
<dbReference type="InterPro" id="IPR043129">
    <property type="entry name" value="ATPase_NBD"/>
</dbReference>
<evidence type="ECO:0000313" key="3">
    <source>
        <dbReference type="EMBL" id="MFC0628133.1"/>
    </source>
</evidence>
<evidence type="ECO:0000256" key="1">
    <source>
        <dbReference type="ARBA" id="ARBA00006479"/>
    </source>
</evidence>
<evidence type="ECO:0000313" key="4">
    <source>
        <dbReference type="Proteomes" id="UP001589890"/>
    </source>
</evidence>
<evidence type="ECO:0000259" key="2">
    <source>
        <dbReference type="Pfam" id="PF12802"/>
    </source>
</evidence>
<protein>
    <submittedName>
        <fullName evidence="3">ROK family protein</fullName>
    </submittedName>
</protein>
<dbReference type="InterPro" id="IPR036390">
    <property type="entry name" value="WH_DNA-bd_sf"/>
</dbReference>
<gene>
    <name evidence="3" type="ORF">ACFFGN_28955</name>
</gene>
<dbReference type="PROSITE" id="PS01125">
    <property type="entry name" value="ROK"/>
    <property type="match status" value="1"/>
</dbReference>
<proteinExistence type="inferred from homology"/>
<keyword evidence="4" id="KW-1185">Reference proteome</keyword>
<dbReference type="InterPro" id="IPR049874">
    <property type="entry name" value="ROK_cs"/>
</dbReference>
<reference evidence="3 4" key="1">
    <citation type="submission" date="2024-09" db="EMBL/GenBank/DDBJ databases">
        <authorList>
            <person name="Sun Q."/>
            <person name="Mori K."/>
        </authorList>
    </citation>
    <scope>NUCLEOTIDE SEQUENCE [LARGE SCALE GENOMIC DNA]</scope>
    <source>
        <strain evidence="3 4">CGMCC 1.15906</strain>
    </source>
</reference>
<dbReference type="PANTHER" id="PTHR18964">
    <property type="entry name" value="ROK (REPRESSOR, ORF, KINASE) FAMILY"/>
    <property type="match status" value="1"/>
</dbReference>
<dbReference type="PANTHER" id="PTHR18964:SF149">
    <property type="entry name" value="BIFUNCTIONAL UDP-N-ACETYLGLUCOSAMINE 2-EPIMERASE_N-ACETYLMANNOSAMINE KINASE"/>
    <property type="match status" value="1"/>
</dbReference>
<feature type="domain" description="HTH marR-type" evidence="2">
    <location>
        <begin position="11"/>
        <end position="64"/>
    </location>
</feature>
<dbReference type="SUPFAM" id="SSF46785">
    <property type="entry name" value="Winged helix' DNA-binding domain"/>
    <property type="match status" value="1"/>
</dbReference>
<dbReference type="InterPro" id="IPR011991">
    <property type="entry name" value="ArsR-like_HTH"/>
</dbReference>
<name>A0ABV6QU35_9ACTN</name>
<organism evidence="3 4">
    <name type="scientific">Kribbella deserti</name>
    <dbReference type="NCBI Taxonomy" id="1926257"/>
    <lineage>
        <taxon>Bacteria</taxon>
        <taxon>Bacillati</taxon>
        <taxon>Actinomycetota</taxon>
        <taxon>Actinomycetes</taxon>
        <taxon>Propionibacteriales</taxon>
        <taxon>Kribbellaceae</taxon>
        <taxon>Kribbella</taxon>
    </lineage>
</organism>
<dbReference type="Proteomes" id="UP001589890">
    <property type="component" value="Unassembled WGS sequence"/>
</dbReference>
<dbReference type="InterPro" id="IPR000600">
    <property type="entry name" value="ROK"/>
</dbReference>
<comment type="caution">
    <text evidence="3">The sequence shown here is derived from an EMBL/GenBank/DDBJ whole genome shotgun (WGS) entry which is preliminary data.</text>
</comment>
<sequence length="396" mass="40883">MRTAPRLPLATPAAVEVLTRILTQGPIARVEIARKTGLSQAAVTKAVAPLVEAGYVVDAPSARDDTVIGRPVSPLSVVESSVAAIGIKVTPGELFGVVTDLRANIRIARSKTLPDTSPETALDLLAILVGELLAAVETGDSPLSTGTTALAGVGVSVSGDVDATAGVVRHSAFMGWRDLPLGALLHERINLPVVVTNDVRALTVAEHWFGIGVNANSFAIVTIGSGIGCGLYLNGDVVEGAHGVAGEIGHLPLAPENLVCTCGRHGCVETVASSDAILARVREDTGRAELDLAGAIDLAHAGDEQARAAFDRAGQVIGSALAAMVNLAGPELVVIAGEGVADYDLYDHRIRAAFAQHAFGAAADCELTIRSHTFDDWARGAAATVIRSYIRTEPPF</sequence>
<accession>A0ABV6QU35</accession>
<dbReference type="Pfam" id="PF00480">
    <property type="entry name" value="ROK"/>
    <property type="match status" value="1"/>
</dbReference>
<comment type="similarity">
    <text evidence="1">Belongs to the ROK (NagC/XylR) family.</text>
</comment>
<dbReference type="EMBL" id="JBHLTC010000037">
    <property type="protein sequence ID" value="MFC0628133.1"/>
    <property type="molecule type" value="Genomic_DNA"/>
</dbReference>
<dbReference type="SUPFAM" id="SSF53067">
    <property type="entry name" value="Actin-like ATPase domain"/>
    <property type="match status" value="1"/>
</dbReference>
<dbReference type="InterPro" id="IPR036388">
    <property type="entry name" value="WH-like_DNA-bd_sf"/>
</dbReference>
<dbReference type="Gene3D" id="1.10.10.10">
    <property type="entry name" value="Winged helix-like DNA-binding domain superfamily/Winged helix DNA-binding domain"/>
    <property type="match status" value="1"/>
</dbReference>
<dbReference type="InterPro" id="IPR000835">
    <property type="entry name" value="HTH_MarR-typ"/>
</dbReference>
<dbReference type="CDD" id="cd00090">
    <property type="entry name" value="HTH_ARSR"/>
    <property type="match status" value="1"/>
</dbReference>
<dbReference type="CDD" id="cd24073">
    <property type="entry name" value="ASKHA_ATPase_ROK_CYANR"/>
    <property type="match status" value="1"/>
</dbReference>
<dbReference type="RefSeq" id="WP_380053772.1">
    <property type="nucleotide sequence ID" value="NZ_JBHLTC010000037.1"/>
</dbReference>
<dbReference type="Gene3D" id="3.30.420.40">
    <property type="match status" value="2"/>
</dbReference>